<reference evidence="4 5" key="1">
    <citation type="journal article" date="2014" name="J. Biotechnol.">
        <title>Complete genome sequence of the actinobacterium Actinoplanes friuliensis HAG 010964, producer of the lipopeptide antibiotic friulimycin.</title>
        <authorList>
            <person name="Ruckert C."/>
            <person name="Szczepanowski R."/>
            <person name="Albersmeier A."/>
            <person name="Goesmann A."/>
            <person name="Fischer N."/>
            <person name="Steinkamper A."/>
            <person name="Puhler A."/>
            <person name="Biener R."/>
            <person name="Schwartz D."/>
            <person name="Kalinowski J."/>
        </authorList>
    </citation>
    <scope>NUCLEOTIDE SEQUENCE [LARGE SCALE GENOMIC DNA]</scope>
    <source>
        <strain evidence="4 5">DSM 7358</strain>
    </source>
</reference>
<evidence type="ECO:0000313" key="5">
    <source>
        <dbReference type="Proteomes" id="UP000017746"/>
    </source>
</evidence>
<dbReference type="Gene3D" id="1.10.357.10">
    <property type="entry name" value="Tetracycline Repressor, domain 2"/>
    <property type="match status" value="1"/>
</dbReference>
<sequence length="183" mass="19735">MRRLAAELGAGVMSLYTYVRDKEELLDLMIEQVSDPGHELDDADLLGLTTWQRALMLRHPWIPEALPNRQLSGPNMLGFLERGLAALSGTGLPGPAKMEILALLTGFVASYVTNELAQARIGVTDSERVREHVDRLRTAATSGDYPELAKVLSQGVSGPPPSFEGIAERMIAGLVTGQPSPST</sequence>
<gene>
    <name evidence="4" type="ORF">AFR_32990</name>
</gene>
<feature type="domain" description="Tetracycline repressor TetR C-terminal" evidence="3">
    <location>
        <begin position="45"/>
        <end position="174"/>
    </location>
</feature>
<dbReference type="STRING" id="1246995.AFR_32990"/>
<evidence type="ECO:0000313" key="4">
    <source>
        <dbReference type="EMBL" id="AGZ44856.1"/>
    </source>
</evidence>
<evidence type="ECO:0000256" key="2">
    <source>
        <dbReference type="ARBA" id="ARBA00023163"/>
    </source>
</evidence>
<accession>U5WA89</accession>
<dbReference type="HOGENOM" id="CLU_069543_0_2_11"/>
<dbReference type="AlphaFoldDB" id="U5WA89"/>
<dbReference type="Proteomes" id="UP000017746">
    <property type="component" value="Chromosome"/>
</dbReference>
<dbReference type="PATRIC" id="fig|1246995.3.peg.6676"/>
<dbReference type="InterPro" id="IPR004111">
    <property type="entry name" value="Repressor_TetR_C"/>
</dbReference>
<dbReference type="Gene3D" id="1.10.10.60">
    <property type="entry name" value="Homeodomain-like"/>
    <property type="match status" value="1"/>
</dbReference>
<dbReference type="EMBL" id="CP006272">
    <property type="protein sequence ID" value="AGZ44856.1"/>
    <property type="molecule type" value="Genomic_DNA"/>
</dbReference>
<keyword evidence="2" id="KW-0804">Transcription</keyword>
<dbReference type="KEGG" id="afs:AFR_32990"/>
<evidence type="ECO:0000259" key="3">
    <source>
        <dbReference type="Pfam" id="PF02909"/>
    </source>
</evidence>
<dbReference type="Pfam" id="PF02909">
    <property type="entry name" value="TetR_C_1"/>
    <property type="match status" value="1"/>
</dbReference>
<dbReference type="GO" id="GO:0045892">
    <property type="term" value="P:negative regulation of DNA-templated transcription"/>
    <property type="evidence" value="ECO:0007669"/>
    <property type="project" value="InterPro"/>
</dbReference>
<protein>
    <submittedName>
        <fullName evidence="4">Tetracycline repressor</fullName>
    </submittedName>
</protein>
<name>U5WA89_9ACTN</name>
<dbReference type="SUPFAM" id="SSF46689">
    <property type="entry name" value="Homeodomain-like"/>
    <property type="match status" value="1"/>
</dbReference>
<organism evidence="4 5">
    <name type="scientific">Actinoplanes friuliensis DSM 7358</name>
    <dbReference type="NCBI Taxonomy" id="1246995"/>
    <lineage>
        <taxon>Bacteria</taxon>
        <taxon>Bacillati</taxon>
        <taxon>Actinomycetota</taxon>
        <taxon>Actinomycetes</taxon>
        <taxon>Micromonosporales</taxon>
        <taxon>Micromonosporaceae</taxon>
        <taxon>Actinoplanes</taxon>
    </lineage>
</organism>
<dbReference type="SUPFAM" id="SSF48498">
    <property type="entry name" value="Tetracyclin repressor-like, C-terminal domain"/>
    <property type="match status" value="1"/>
</dbReference>
<proteinExistence type="predicted"/>
<evidence type="ECO:0000256" key="1">
    <source>
        <dbReference type="ARBA" id="ARBA00023015"/>
    </source>
</evidence>
<dbReference type="InterPro" id="IPR036271">
    <property type="entry name" value="Tet_transcr_reg_TetR-rel_C_sf"/>
</dbReference>
<dbReference type="eggNOG" id="COG1309">
    <property type="taxonomic scope" value="Bacteria"/>
</dbReference>
<keyword evidence="5" id="KW-1185">Reference proteome</keyword>
<keyword evidence="1" id="KW-0805">Transcription regulation</keyword>
<dbReference type="InterPro" id="IPR009057">
    <property type="entry name" value="Homeodomain-like_sf"/>
</dbReference>